<keyword evidence="3" id="KW-1185">Reference proteome</keyword>
<name>A0ABN7B5H6_9HEMI</name>
<feature type="compositionally biased region" description="Pro residues" evidence="1">
    <location>
        <begin position="293"/>
        <end position="305"/>
    </location>
</feature>
<proteinExistence type="predicted"/>
<accession>A0ABN7B5H6</accession>
<evidence type="ECO:0000313" key="2">
    <source>
        <dbReference type="EMBL" id="BES98430.1"/>
    </source>
</evidence>
<feature type="compositionally biased region" description="Low complexity" evidence="1">
    <location>
        <begin position="157"/>
        <end position="169"/>
    </location>
</feature>
<sequence>MQEDPEAEFDEGLRQLENCGDDLDLSREIAEQLAAVQGSESTVKVAPPKVPTEGYANGCTEEHADEFTEDSTKEYTKDAIKGYAEESIEGCAKVHAKESILAAKDSLVSSKSVAKDNSMDPLAFLSAKELATMETTECAMECRSKIAAADPIPPSALESAAELSTASPAAHRRTGPPPAARPVSCGAVGPSSGERQPRRPRSWGPTPNDALSRLLWQPYDVQSRSGGHDVNMSCNVSVVPVTCASDQQQQQQCQQQQRTFISTEAQTEDLPPPPQRNRRHRRHRLPDLLDSHLPPPYTSPPPLPLPFHIVPSRRR</sequence>
<protein>
    <submittedName>
        <fullName evidence="2">Uncharacterized protein</fullName>
    </submittedName>
</protein>
<dbReference type="EMBL" id="AP028917">
    <property type="protein sequence ID" value="BES98430.1"/>
    <property type="molecule type" value="Genomic_DNA"/>
</dbReference>
<evidence type="ECO:0000313" key="3">
    <source>
        <dbReference type="Proteomes" id="UP001307889"/>
    </source>
</evidence>
<feature type="region of interest" description="Disordered" evidence="1">
    <location>
        <begin position="254"/>
        <end position="315"/>
    </location>
</feature>
<reference evidence="2 3" key="1">
    <citation type="submission" date="2023-09" db="EMBL/GenBank/DDBJ databases">
        <title>Nesidiocoris tenuis whole genome shotgun sequence.</title>
        <authorList>
            <person name="Shibata T."/>
            <person name="Shimoda M."/>
            <person name="Kobayashi T."/>
            <person name="Uehara T."/>
        </authorList>
    </citation>
    <scope>NUCLEOTIDE SEQUENCE [LARGE SCALE GENOMIC DNA]</scope>
    <source>
        <strain evidence="2 3">Japan</strain>
    </source>
</reference>
<evidence type="ECO:0000256" key="1">
    <source>
        <dbReference type="SAM" id="MobiDB-lite"/>
    </source>
</evidence>
<feature type="region of interest" description="Disordered" evidence="1">
    <location>
        <begin position="157"/>
        <end position="211"/>
    </location>
</feature>
<dbReference type="Proteomes" id="UP001307889">
    <property type="component" value="Chromosome 9"/>
</dbReference>
<organism evidence="2 3">
    <name type="scientific">Nesidiocoris tenuis</name>
    <dbReference type="NCBI Taxonomy" id="355587"/>
    <lineage>
        <taxon>Eukaryota</taxon>
        <taxon>Metazoa</taxon>
        <taxon>Ecdysozoa</taxon>
        <taxon>Arthropoda</taxon>
        <taxon>Hexapoda</taxon>
        <taxon>Insecta</taxon>
        <taxon>Pterygota</taxon>
        <taxon>Neoptera</taxon>
        <taxon>Paraneoptera</taxon>
        <taxon>Hemiptera</taxon>
        <taxon>Heteroptera</taxon>
        <taxon>Panheteroptera</taxon>
        <taxon>Cimicomorpha</taxon>
        <taxon>Miridae</taxon>
        <taxon>Dicyphina</taxon>
        <taxon>Nesidiocoris</taxon>
    </lineage>
</organism>
<gene>
    <name evidence="2" type="ORF">NTJ_11245</name>
</gene>